<dbReference type="GO" id="GO:0005886">
    <property type="term" value="C:plasma membrane"/>
    <property type="evidence" value="ECO:0007669"/>
    <property type="project" value="TreeGrafter"/>
</dbReference>
<gene>
    <name evidence="8" type="ORF">BJ991_002360</name>
</gene>
<dbReference type="EMBL" id="JACCBV010000001">
    <property type="protein sequence ID" value="NYE20332.1"/>
    <property type="molecule type" value="Genomic_DNA"/>
</dbReference>
<proteinExistence type="predicted"/>
<dbReference type="InterPro" id="IPR052165">
    <property type="entry name" value="Membrane_assoc_protease"/>
</dbReference>
<dbReference type="AlphaFoldDB" id="A0A7Y9KI98"/>
<feature type="transmembrane region" description="Helical" evidence="6">
    <location>
        <begin position="6"/>
        <end position="23"/>
    </location>
</feature>
<dbReference type="PANTHER" id="PTHR33507:SF3">
    <property type="entry name" value="INNER MEMBRANE PROTEIN YBBJ"/>
    <property type="match status" value="1"/>
</dbReference>
<dbReference type="PANTHER" id="PTHR33507">
    <property type="entry name" value="INNER MEMBRANE PROTEIN YBBJ"/>
    <property type="match status" value="1"/>
</dbReference>
<comment type="caution">
    <text evidence="8">The sequence shown here is derived from an EMBL/GenBank/DDBJ whole genome shotgun (WGS) entry which is preliminary data.</text>
</comment>
<evidence type="ECO:0000313" key="8">
    <source>
        <dbReference type="EMBL" id="NYE20332.1"/>
    </source>
</evidence>
<evidence type="ECO:0000256" key="2">
    <source>
        <dbReference type="ARBA" id="ARBA00022692"/>
    </source>
</evidence>
<evidence type="ECO:0000256" key="6">
    <source>
        <dbReference type="SAM" id="Phobius"/>
    </source>
</evidence>
<dbReference type="RefSeq" id="WP_179490215.1">
    <property type="nucleotide sequence ID" value="NZ_JACCBV010000001.1"/>
</dbReference>
<dbReference type="GO" id="GO:0008233">
    <property type="term" value="F:peptidase activity"/>
    <property type="evidence" value="ECO:0007669"/>
    <property type="project" value="UniProtKB-KW"/>
</dbReference>
<feature type="region of interest" description="Disordered" evidence="5">
    <location>
        <begin position="152"/>
        <end position="172"/>
    </location>
</feature>
<dbReference type="Gene3D" id="2.40.50.140">
    <property type="entry name" value="Nucleic acid-binding proteins"/>
    <property type="match status" value="1"/>
</dbReference>
<dbReference type="Pfam" id="PF01957">
    <property type="entry name" value="NfeD"/>
    <property type="match status" value="1"/>
</dbReference>
<keyword evidence="8" id="KW-0645">Protease</keyword>
<name>A0A7Y9KI98_9MICO</name>
<keyword evidence="2 6" id="KW-0812">Transmembrane</keyword>
<evidence type="ECO:0000256" key="5">
    <source>
        <dbReference type="SAM" id="MobiDB-lite"/>
    </source>
</evidence>
<feature type="domain" description="NfeD-like C-terminal" evidence="7">
    <location>
        <begin position="91"/>
        <end position="152"/>
    </location>
</feature>
<evidence type="ECO:0000313" key="9">
    <source>
        <dbReference type="Proteomes" id="UP000576969"/>
    </source>
</evidence>
<evidence type="ECO:0000256" key="4">
    <source>
        <dbReference type="ARBA" id="ARBA00023136"/>
    </source>
</evidence>
<organism evidence="8 9">
    <name type="scientific">Microbacterium immunditiarum</name>
    <dbReference type="NCBI Taxonomy" id="337480"/>
    <lineage>
        <taxon>Bacteria</taxon>
        <taxon>Bacillati</taxon>
        <taxon>Actinomycetota</taxon>
        <taxon>Actinomycetes</taxon>
        <taxon>Micrococcales</taxon>
        <taxon>Microbacteriaceae</taxon>
        <taxon>Microbacterium</taxon>
    </lineage>
</organism>
<reference evidence="8 9" key="1">
    <citation type="submission" date="2020-07" db="EMBL/GenBank/DDBJ databases">
        <title>Sequencing the genomes of 1000 actinobacteria strains.</title>
        <authorList>
            <person name="Klenk H.-P."/>
        </authorList>
    </citation>
    <scope>NUCLEOTIDE SEQUENCE [LARGE SCALE GENOMIC DNA]</scope>
    <source>
        <strain evidence="8 9">DSM 24662</strain>
    </source>
</reference>
<evidence type="ECO:0000259" key="7">
    <source>
        <dbReference type="Pfam" id="PF01957"/>
    </source>
</evidence>
<protein>
    <submittedName>
        <fullName evidence="8">Membrane protein implicated in regulation of membrane protease activity</fullName>
    </submittedName>
</protein>
<sequence length="172" mass="18127">MLPDLTQYTWIAWLVLALLFIIVELLTLEFTFLMLAAGALIGGLGVWLLGGPWWLQIAVAATLSVLLLFTIRPLLLRTLRRSSALVKTNVDALPGLGARVTARFVDGNGSVRLDNGETWTAQIAPGHESASLDVGDRVVVAAVKGAIVEVEPAPAPSSSSPAPPAPDEGLPT</sequence>
<accession>A0A7Y9KI98</accession>
<feature type="transmembrane region" description="Helical" evidence="6">
    <location>
        <begin position="30"/>
        <end position="48"/>
    </location>
</feature>
<evidence type="ECO:0000256" key="3">
    <source>
        <dbReference type="ARBA" id="ARBA00022989"/>
    </source>
</evidence>
<keyword evidence="3 6" id="KW-1133">Transmembrane helix</keyword>
<evidence type="ECO:0000256" key="1">
    <source>
        <dbReference type="ARBA" id="ARBA00004141"/>
    </source>
</evidence>
<dbReference type="InterPro" id="IPR012340">
    <property type="entry name" value="NA-bd_OB-fold"/>
</dbReference>
<keyword evidence="9" id="KW-1185">Reference proteome</keyword>
<dbReference type="GO" id="GO:0006508">
    <property type="term" value="P:proteolysis"/>
    <property type="evidence" value="ECO:0007669"/>
    <property type="project" value="UniProtKB-KW"/>
</dbReference>
<dbReference type="InterPro" id="IPR002810">
    <property type="entry name" value="NfeD-like_C"/>
</dbReference>
<feature type="transmembrane region" description="Helical" evidence="6">
    <location>
        <begin position="54"/>
        <end position="75"/>
    </location>
</feature>
<comment type="subcellular location">
    <subcellularLocation>
        <location evidence="1">Membrane</location>
        <topology evidence="1">Multi-pass membrane protein</topology>
    </subcellularLocation>
</comment>
<keyword evidence="4 6" id="KW-0472">Membrane</keyword>
<keyword evidence="8" id="KW-0378">Hydrolase</keyword>
<dbReference type="Proteomes" id="UP000576969">
    <property type="component" value="Unassembled WGS sequence"/>
</dbReference>